<comment type="caution">
    <text evidence="2">The sequence shown here is derived from an EMBL/GenBank/DDBJ whole genome shotgun (WGS) entry which is preliminary data.</text>
</comment>
<evidence type="ECO:0000313" key="3">
    <source>
        <dbReference type="Proteomes" id="UP001432146"/>
    </source>
</evidence>
<protein>
    <submittedName>
        <fullName evidence="2">Uncharacterized protein</fullName>
    </submittedName>
</protein>
<accession>A0AAW0ZN38</accession>
<dbReference type="AlphaFoldDB" id="A0AAW0ZN38"/>
<sequence>MIYRGHSRLLAPPPLPDEKIAPEKEQRNFRVAKNGDQFVGFVSLSYRCVETKPRLLKQQTQERERKKRLSIEKAAIQNGHATRFSVEHPRRTNPQEWNSAEFQVRTDSTPTFASWNRTYSEELDTVCRSVLRPEERSPP</sequence>
<reference evidence="2 3" key="1">
    <citation type="submission" date="2024-05" db="EMBL/GenBank/DDBJ databases">
        <title>The nuclear and mitochondrial genome assemblies of Tetragonisca angustula (Apidae: Meliponini), a tiny yet remarkable pollinator in the Neotropics.</title>
        <authorList>
            <person name="Ferrari R."/>
            <person name="Ricardo P.C."/>
            <person name="Dias F.C."/>
            <person name="Araujo N.S."/>
            <person name="Soares D.O."/>
            <person name="Zhou Q.-S."/>
            <person name="Zhu C.-D."/>
            <person name="Coutinho L."/>
            <person name="Airas M.C."/>
            <person name="Batista T.M."/>
        </authorList>
    </citation>
    <scope>NUCLEOTIDE SEQUENCE [LARGE SCALE GENOMIC DNA]</scope>
    <source>
        <strain evidence="2">ASF017062</strain>
        <tissue evidence="2">Abdomen</tissue>
    </source>
</reference>
<evidence type="ECO:0000256" key="1">
    <source>
        <dbReference type="SAM" id="MobiDB-lite"/>
    </source>
</evidence>
<feature type="region of interest" description="Disordered" evidence="1">
    <location>
        <begin position="1"/>
        <end position="24"/>
    </location>
</feature>
<proteinExistence type="predicted"/>
<feature type="region of interest" description="Disordered" evidence="1">
    <location>
        <begin position="76"/>
        <end position="96"/>
    </location>
</feature>
<dbReference type="Proteomes" id="UP001432146">
    <property type="component" value="Unassembled WGS sequence"/>
</dbReference>
<gene>
    <name evidence="2" type="ORF">QLX08_007783</name>
</gene>
<name>A0AAW0ZN38_9HYME</name>
<keyword evidence="3" id="KW-1185">Reference proteome</keyword>
<dbReference type="EMBL" id="JAWNGG020000156">
    <property type="protein sequence ID" value="KAK9299094.1"/>
    <property type="molecule type" value="Genomic_DNA"/>
</dbReference>
<organism evidence="2 3">
    <name type="scientific">Tetragonisca angustula</name>
    <dbReference type="NCBI Taxonomy" id="166442"/>
    <lineage>
        <taxon>Eukaryota</taxon>
        <taxon>Metazoa</taxon>
        <taxon>Ecdysozoa</taxon>
        <taxon>Arthropoda</taxon>
        <taxon>Hexapoda</taxon>
        <taxon>Insecta</taxon>
        <taxon>Pterygota</taxon>
        <taxon>Neoptera</taxon>
        <taxon>Endopterygota</taxon>
        <taxon>Hymenoptera</taxon>
        <taxon>Apocrita</taxon>
        <taxon>Aculeata</taxon>
        <taxon>Apoidea</taxon>
        <taxon>Anthophila</taxon>
        <taxon>Apidae</taxon>
        <taxon>Tetragonisca</taxon>
    </lineage>
</organism>
<evidence type="ECO:0000313" key="2">
    <source>
        <dbReference type="EMBL" id="KAK9299094.1"/>
    </source>
</evidence>